<organism evidence="2 3">
    <name type="scientific">Catalinimonas alkaloidigena</name>
    <dbReference type="NCBI Taxonomy" id="1075417"/>
    <lineage>
        <taxon>Bacteria</taxon>
        <taxon>Pseudomonadati</taxon>
        <taxon>Bacteroidota</taxon>
        <taxon>Cytophagia</taxon>
        <taxon>Cytophagales</taxon>
        <taxon>Catalimonadaceae</taxon>
        <taxon>Catalinimonas</taxon>
    </lineage>
</organism>
<evidence type="ECO:0000313" key="3">
    <source>
        <dbReference type="Proteomes" id="UP000198510"/>
    </source>
</evidence>
<dbReference type="RefSeq" id="WP_176955963.1">
    <property type="nucleotide sequence ID" value="NZ_FNFO01000003.1"/>
</dbReference>
<feature type="domain" description="Tll0287-like" evidence="1">
    <location>
        <begin position="46"/>
        <end position="204"/>
    </location>
</feature>
<accession>A0A1G9ECH1</accession>
<proteinExistence type="predicted"/>
<dbReference type="AlphaFoldDB" id="A0A1G9ECH1"/>
<dbReference type="Pfam" id="PF11845">
    <property type="entry name" value="Tll0287-like"/>
    <property type="match status" value="1"/>
</dbReference>
<dbReference type="STRING" id="1075417.SAMN05421823_103421"/>
<evidence type="ECO:0000259" key="1">
    <source>
        <dbReference type="Pfam" id="PF11845"/>
    </source>
</evidence>
<evidence type="ECO:0000313" key="2">
    <source>
        <dbReference type="EMBL" id="SDK73783.1"/>
    </source>
</evidence>
<gene>
    <name evidence="2" type="ORF">SAMN05421823_103421</name>
</gene>
<protein>
    <recommendedName>
        <fullName evidence="1">Tll0287-like domain-containing protein</fullName>
    </recommendedName>
</protein>
<dbReference type="EMBL" id="FNFO01000003">
    <property type="protein sequence ID" value="SDK73783.1"/>
    <property type="molecule type" value="Genomic_DNA"/>
</dbReference>
<keyword evidence="3" id="KW-1185">Reference proteome</keyword>
<dbReference type="Proteomes" id="UP000198510">
    <property type="component" value="Unassembled WGS sequence"/>
</dbReference>
<reference evidence="2 3" key="1">
    <citation type="submission" date="2016-10" db="EMBL/GenBank/DDBJ databases">
        <authorList>
            <person name="de Groot N.N."/>
        </authorList>
    </citation>
    <scope>NUCLEOTIDE SEQUENCE [LARGE SCALE GENOMIC DNA]</scope>
    <source>
        <strain evidence="2 3">DSM 25186</strain>
    </source>
</reference>
<sequence length="217" mass="24410">MKQSTLVYGLCLLLMMGCHGDRLDTSQVKEEMNAREIIRATPGQITEKARQLGKQTQAQLEAQWRQRLKHALDSLPPEEALAYCRIDDLPVYQQAEARIIRLSPHPLAPRPDSLVTPQALELLEAYVYGAAEGVKLDENIQKTRNDQALLYTKPLMFDEAFCLKCHGQERSEPTTQALRKRFPQADSVAFQASQGDLAGIWSIEFEKRTVVSSIGSN</sequence>
<dbReference type="PROSITE" id="PS51257">
    <property type="entry name" value="PROKAR_LIPOPROTEIN"/>
    <property type="match status" value="1"/>
</dbReference>
<name>A0A1G9ECH1_9BACT</name>
<dbReference type="InterPro" id="IPR021796">
    <property type="entry name" value="Tll0287-like_dom"/>
</dbReference>